<comment type="similarity">
    <text evidence="2">Belongs to the THOC7 family.</text>
</comment>
<feature type="compositionally biased region" description="Low complexity" evidence="6">
    <location>
        <begin position="184"/>
        <end position="196"/>
    </location>
</feature>
<accession>A0A6P8IX36</accession>
<evidence type="ECO:0000256" key="4">
    <source>
        <dbReference type="ARBA" id="ARBA00023242"/>
    </source>
</evidence>
<evidence type="ECO:0000256" key="3">
    <source>
        <dbReference type="ARBA" id="ARBA00023054"/>
    </source>
</evidence>
<evidence type="ECO:0000256" key="1">
    <source>
        <dbReference type="ARBA" id="ARBA00004123"/>
    </source>
</evidence>
<comment type="subcellular location">
    <subcellularLocation>
        <location evidence="1">Nucleus</location>
    </subcellularLocation>
</comment>
<dbReference type="GO" id="GO:0006397">
    <property type="term" value="P:mRNA processing"/>
    <property type="evidence" value="ECO:0007669"/>
    <property type="project" value="InterPro"/>
</dbReference>
<keyword evidence="3 5" id="KW-0175">Coiled coil</keyword>
<evidence type="ECO:0000256" key="6">
    <source>
        <dbReference type="SAM" id="MobiDB-lite"/>
    </source>
</evidence>
<dbReference type="Pfam" id="PF05615">
    <property type="entry name" value="THOC7"/>
    <property type="match status" value="1"/>
</dbReference>
<protein>
    <submittedName>
        <fullName evidence="8">THO complex subunit 7 homolog</fullName>
    </submittedName>
</protein>
<dbReference type="RefSeq" id="XP_031571657.1">
    <property type="nucleotide sequence ID" value="XM_031715797.1"/>
</dbReference>
<dbReference type="Proteomes" id="UP000515163">
    <property type="component" value="Unplaced"/>
</dbReference>
<feature type="coiled-coil region" evidence="5">
    <location>
        <begin position="115"/>
        <end position="142"/>
    </location>
</feature>
<dbReference type="GeneID" id="116305823"/>
<name>A0A6P8IX36_ACTTE</name>
<evidence type="ECO:0000256" key="5">
    <source>
        <dbReference type="SAM" id="Coils"/>
    </source>
</evidence>
<dbReference type="InParanoid" id="A0A6P8IX36"/>
<reference evidence="8" key="1">
    <citation type="submission" date="2025-08" db="UniProtKB">
        <authorList>
            <consortium name="RefSeq"/>
        </authorList>
    </citation>
    <scope>IDENTIFICATION</scope>
    <source>
        <tissue evidence="8">Tentacle</tissue>
    </source>
</reference>
<dbReference type="PANTHER" id="PTHR23405">
    <property type="entry name" value="MAINTENANCE OF KILLER 16 MAK16 PROTEIN-RELATED"/>
    <property type="match status" value="1"/>
</dbReference>
<sequence>MADDEVIRKRLLIDGEGVGDDRRITTLLKTFLKWCNNDEEKDPSYQKMFAQLAQCEIAMGKTQAVYEMNERETTNYENVFKEIGVQHPSITFEYLFLLFPEYDALAQGIAKHPERQETMRQIEELEKVLTQQTETKESLASKLELRKKQFYLLIKTIHELQNMIDEDKTDQESQFSSEVGAEPSSSKVTSVNNTSSEKSTLAMDTT</sequence>
<organism evidence="7 8">
    <name type="scientific">Actinia tenebrosa</name>
    <name type="common">Australian red waratah sea anemone</name>
    <dbReference type="NCBI Taxonomy" id="6105"/>
    <lineage>
        <taxon>Eukaryota</taxon>
        <taxon>Metazoa</taxon>
        <taxon>Cnidaria</taxon>
        <taxon>Anthozoa</taxon>
        <taxon>Hexacorallia</taxon>
        <taxon>Actiniaria</taxon>
        <taxon>Actiniidae</taxon>
        <taxon>Actinia</taxon>
    </lineage>
</organism>
<dbReference type="OrthoDB" id="205166at2759"/>
<evidence type="ECO:0000256" key="2">
    <source>
        <dbReference type="ARBA" id="ARBA00006482"/>
    </source>
</evidence>
<feature type="compositionally biased region" description="Polar residues" evidence="6">
    <location>
        <begin position="197"/>
        <end position="206"/>
    </location>
</feature>
<dbReference type="GO" id="GO:0000445">
    <property type="term" value="C:THO complex part of transcription export complex"/>
    <property type="evidence" value="ECO:0007669"/>
    <property type="project" value="InterPro"/>
</dbReference>
<dbReference type="InterPro" id="IPR008501">
    <property type="entry name" value="THOC7/Mft1"/>
</dbReference>
<gene>
    <name evidence="8" type="primary">LOC116305823</name>
</gene>
<keyword evidence="4" id="KW-0539">Nucleus</keyword>
<evidence type="ECO:0000313" key="7">
    <source>
        <dbReference type="Proteomes" id="UP000515163"/>
    </source>
</evidence>
<feature type="region of interest" description="Disordered" evidence="6">
    <location>
        <begin position="168"/>
        <end position="206"/>
    </location>
</feature>
<keyword evidence="7" id="KW-1185">Reference proteome</keyword>
<dbReference type="GO" id="GO:0006406">
    <property type="term" value="P:mRNA export from nucleus"/>
    <property type="evidence" value="ECO:0007669"/>
    <property type="project" value="TreeGrafter"/>
</dbReference>
<dbReference type="FunCoup" id="A0A6P8IX36">
    <property type="interactions" value="2145"/>
</dbReference>
<dbReference type="PANTHER" id="PTHR23405:SF5">
    <property type="entry name" value="THO COMPLEX SUBUNIT 7 HOMOLOG"/>
    <property type="match status" value="1"/>
</dbReference>
<evidence type="ECO:0000313" key="8">
    <source>
        <dbReference type="RefSeq" id="XP_031571657.1"/>
    </source>
</evidence>
<proteinExistence type="inferred from homology"/>
<dbReference type="KEGG" id="aten:116305823"/>
<dbReference type="AlphaFoldDB" id="A0A6P8IX36"/>